<proteinExistence type="predicted"/>
<feature type="non-terminal residue" evidence="1">
    <location>
        <position position="1"/>
    </location>
</feature>
<evidence type="ECO:0000313" key="1">
    <source>
        <dbReference type="EMBL" id="CAB3993238.1"/>
    </source>
</evidence>
<dbReference type="Pfam" id="PF02995">
    <property type="entry name" value="DUF229"/>
    <property type="match status" value="1"/>
</dbReference>
<dbReference type="GO" id="GO:0005615">
    <property type="term" value="C:extracellular space"/>
    <property type="evidence" value="ECO:0007669"/>
    <property type="project" value="TreeGrafter"/>
</dbReference>
<sequence length="658" mass="74621">NSVTHEEGRTDGQKRRSLRAVLPFNISDIKAILKKQKAKIQEPVTTRSDIRKATATPTLFETPDSESNSSMAECPSVIEEGSGNKDPRICLIPELDPFHPSIMQYIRDTKDPDCRGTTYGKLSNGTLKFVDPNVISASYSPILRKGDFSYTLGPKVPVKPKSPITDEMIEVSFRLKNGQIKKDSLIQIATENRKYDTKYSKKPGIPLNILVLGIDSLSYANAIRKLPEVVKFLKQNNALFFSGHTIVGDGTTPQLTAMLTGKYIEEQYEARTGMPGAKPVDGWTWIFKQLKEHGYLTGISEDGIWNGPFQYRLMGFKNPPTDLYPRPFFLAIAKRTKYPSDRCVNNRNVPEIHFDYVRAVFNSYPKKLKFFVSFNAGYSHHEINEVKKNQVPLMALLKDLKSNGHLDNTLVILFGDHGLRYGKVRAQVQGKLEERLPLFAILTPPWFQSKYPNIMENLKRNRGRLTSWFDVYATFRHVLSYPDPPTGLTRGQSLFSEVPKTRSCKEAGTAEHWCPCLQWVTVDARHPHIQNAALAAIEYINNLLSKDNTSLHNCTSLTLKDINFAQLERPNQAVVNTYLKKGATFKQGEEYFCRYRLQFVTSPNEGLFEATVKYHKKRFVVGTSISRINKYGDQPACVAAKLPHVRKYCLCKDYTGLL</sequence>
<organism evidence="1 2">
    <name type="scientific">Paramuricea clavata</name>
    <name type="common">Red gorgonian</name>
    <name type="synonym">Violescent sea-whip</name>
    <dbReference type="NCBI Taxonomy" id="317549"/>
    <lineage>
        <taxon>Eukaryota</taxon>
        <taxon>Metazoa</taxon>
        <taxon>Cnidaria</taxon>
        <taxon>Anthozoa</taxon>
        <taxon>Octocorallia</taxon>
        <taxon>Malacalcyonacea</taxon>
        <taxon>Plexauridae</taxon>
        <taxon>Paramuricea</taxon>
    </lineage>
</organism>
<keyword evidence="2" id="KW-1185">Reference proteome</keyword>
<evidence type="ECO:0000313" key="2">
    <source>
        <dbReference type="Proteomes" id="UP001152795"/>
    </source>
</evidence>
<dbReference type="Gene3D" id="3.40.720.10">
    <property type="entry name" value="Alkaline Phosphatase, subunit A"/>
    <property type="match status" value="1"/>
</dbReference>
<name>A0A6S7GMI1_PARCT</name>
<protein>
    <submittedName>
        <fullName evidence="1">Uncharacterized protein</fullName>
    </submittedName>
</protein>
<gene>
    <name evidence="1" type="ORF">PACLA_8A029065</name>
</gene>
<dbReference type="AlphaFoldDB" id="A0A6S7GMI1"/>
<dbReference type="PANTHER" id="PTHR10974:SF1">
    <property type="entry name" value="FI08016P-RELATED"/>
    <property type="match status" value="1"/>
</dbReference>
<dbReference type="CDD" id="cd16021">
    <property type="entry name" value="ALP_like"/>
    <property type="match status" value="1"/>
</dbReference>
<dbReference type="InterPro" id="IPR017850">
    <property type="entry name" value="Alkaline_phosphatase_core_sf"/>
</dbReference>
<dbReference type="SUPFAM" id="SSF53649">
    <property type="entry name" value="Alkaline phosphatase-like"/>
    <property type="match status" value="1"/>
</dbReference>
<accession>A0A6S7GMI1</accession>
<dbReference type="FunFam" id="3.40.720.10:FF:000017">
    <property type="entry name" value="Predicted protein"/>
    <property type="match status" value="1"/>
</dbReference>
<dbReference type="Proteomes" id="UP001152795">
    <property type="component" value="Unassembled WGS sequence"/>
</dbReference>
<dbReference type="PANTHER" id="PTHR10974">
    <property type="entry name" value="FI08016P-RELATED"/>
    <property type="match status" value="1"/>
</dbReference>
<reference evidence="1" key="1">
    <citation type="submission" date="2020-04" db="EMBL/GenBank/DDBJ databases">
        <authorList>
            <person name="Alioto T."/>
            <person name="Alioto T."/>
            <person name="Gomez Garrido J."/>
        </authorList>
    </citation>
    <scope>NUCLEOTIDE SEQUENCE</scope>
    <source>
        <strain evidence="1">A484AB</strain>
    </source>
</reference>
<dbReference type="EMBL" id="CACRXK020002215">
    <property type="protein sequence ID" value="CAB3993238.1"/>
    <property type="molecule type" value="Genomic_DNA"/>
</dbReference>
<dbReference type="OrthoDB" id="413313at2759"/>
<dbReference type="InterPro" id="IPR004245">
    <property type="entry name" value="DUF229"/>
</dbReference>
<comment type="caution">
    <text evidence="1">The sequence shown here is derived from an EMBL/GenBank/DDBJ whole genome shotgun (WGS) entry which is preliminary data.</text>
</comment>